<proteinExistence type="predicted"/>
<evidence type="ECO:0000313" key="1">
    <source>
        <dbReference type="EMBL" id="SPD73678.1"/>
    </source>
</evidence>
<dbReference type="EMBL" id="OJIN01000104">
    <property type="protein sequence ID" value="SPD73678.1"/>
    <property type="molecule type" value="Genomic_DNA"/>
</dbReference>
<protein>
    <submittedName>
        <fullName evidence="1">Uncharacterized protein</fullName>
    </submittedName>
</protein>
<gene>
    <name evidence="1" type="ORF">PITCH_A1920017</name>
</gene>
<organism evidence="1">
    <name type="scientific">uncultured Desulfobacterium sp</name>
    <dbReference type="NCBI Taxonomy" id="201089"/>
    <lineage>
        <taxon>Bacteria</taxon>
        <taxon>Pseudomonadati</taxon>
        <taxon>Thermodesulfobacteriota</taxon>
        <taxon>Desulfobacteria</taxon>
        <taxon>Desulfobacterales</taxon>
        <taxon>Desulfobacteriaceae</taxon>
        <taxon>Desulfobacterium</taxon>
        <taxon>environmental samples</taxon>
    </lineage>
</organism>
<name>A0A445MW36_9BACT</name>
<sequence>MIGLSIINSWIFGVFLLTFKNQFYYKCKLVFFRDYQSILMLESLEEHSAQISDLIINDKDINYE</sequence>
<dbReference type="AlphaFoldDB" id="A0A445MW36"/>
<accession>A0A445MW36</accession>
<reference evidence="1" key="1">
    <citation type="submission" date="2018-01" db="EMBL/GenBank/DDBJ databases">
        <authorList>
            <person name="Regsiter A."/>
            <person name="William W."/>
        </authorList>
    </citation>
    <scope>NUCLEOTIDE SEQUENCE</scope>
    <source>
        <strain evidence="1">TRIP AH-1</strain>
    </source>
</reference>